<comment type="caution">
    <text evidence="2">The sequence shown here is derived from an EMBL/GenBank/DDBJ whole genome shotgun (WGS) entry which is preliminary data.</text>
</comment>
<dbReference type="EMBL" id="AWVP01000072">
    <property type="protein sequence ID" value="ERK57203.1"/>
    <property type="molecule type" value="Genomic_DNA"/>
</dbReference>
<feature type="transmembrane region" description="Helical" evidence="1">
    <location>
        <begin position="88"/>
        <end position="105"/>
    </location>
</feature>
<feature type="transmembrane region" description="Helical" evidence="1">
    <location>
        <begin position="117"/>
        <end position="139"/>
    </location>
</feature>
<evidence type="ECO:0008006" key="4">
    <source>
        <dbReference type="Google" id="ProtNLM"/>
    </source>
</evidence>
<evidence type="ECO:0000256" key="1">
    <source>
        <dbReference type="SAM" id="Phobius"/>
    </source>
</evidence>
<name>U2RUE7_9BACL</name>
<protein>
    <recommendedName>
        <fullName evidence="4">TIGR02185 family protein</fullName>
    </recommendedName>
</protein>
<dbReference type="NCBIfam" id="TIGR02185">
    <property type="entry name" value="Trep_Strep"/>
    <property type="match status" value="1"/>
</dbReference>
<keyword evidence="1" id="KW-1133">Transmembrane helix</keyword>
<sequence length="198" mass="21825">MKIKMKLKTKDYIFLGMTTVLSIVVYVIAMMISSMFGAFGHSVSPGVWGLLAGTIFVYLCYNYNKFGIFTIFIIIHMIIFSLMGGAYIPWLISSISAAFLADIILKVMGHANVIAQCLALSLINIGFACGAWIPIIFFADSYKSDWVKRGQTAEAMDASIKYGSGHWMIIGAVVIIALSSLGVLIGRKILKKYQKNQK</sequence>
<gene>
    <name evidence="2" type="ORF">HMPREF1983_01170</name>
</gene>
<dbReference type="Pfam" id="PF09605">
    <property type="entry name" value="Trep_Strep"/>
    <property type="match status" value="1"/>
</dbReference>
<keyword evidence="1" id="KW-0812">Transmembrane</keyword>
<organism evidence="2 3">
    <name type="scientific">Gemella bergeri ATCC 700627</name>
    <dbReference type="NCBI Taxonomy" id="1321820"/>
    <lineage>
        <taxon>Bacteria</taxon>
        <taxon>Bacillati</taxon>
        <taxon>Bacillota</taxon>
        <taxon>Bacilli</taxon>
        <taxon>Bacillales</taxon>
        <taxon>Gemellaceae</taxon>
        <taxon>Gemella</taxon>
    </lineage>
</organism>
<dbReference type="eggNOG" id="ENOG5032RRK">
    <property type="taxonomic scope" value="Bacteria"/>
</dbReference>
<feature type="transmembrane region" description="Helical" evidence="1">
    <location>
        <begin position="38"/>
        <end position="59"/>
    </location>
</feature>
<feature type="transmembrane region" description="Helical" evidence="1">
    <location>
        <begin position="12"/>
        <end position="32"/>
    </location>
</feature>
<dbReference type="PATRIC" id="fig|1321820.3.peg.1134"/>
<dbReference type="HOGENOM" id="CLU_093450_6_1_9"/>
<feature type="transmembrane region" description="Helical" evidence="1">
    <location>
        <begin position="166"/>
        <end position="185"/>
    </location>
</feature>
<evidence type="ECO:0000313" key="2">
    <source>
        <dbReference type="EMBL" id="ERK57203.1"/>
    </source>
</evidence>
<keyword evidence="3" id="KW-1185">Reference proteome</keyword>
<feature type="transmembrane region" description="Helical" evidence="1">
    <location>
        <begin position="66"/>
        <end position="82"/>
    </location>
</feature>
<dbReference type="Proteomes" id="UP000016637">
    <property type="component" value="Unassembled WGS sequence"/>
</dbReference>
<evidence type="ECO:0000313" key="3">
    <source>
        <dbReference type="Proteomes" id="UP000016637"/>
    </source>
</evidence>
<accession>U2RUE7</accession>
<keyword evidence="1" id="KW-0472">Membrane</keyword>
<dbReference type="AlphaFoldDB" id="U2RUE7"/>
<proteinExistence type="predicted"/>
<dbReference type="InterPro" id="IPR011733">
    <property type="entry name" value="CHP02185_IM"/>
</dbReference>
<reference evidence="2 3" key="1">
    <citation type="submission" date="2013-08" db="EMBL/GenBank/DDBJ databases">
        <authorList>
            <person name="Weinstock G."/>
            <person name="Sodergren E."/>
            <person name="Wylie T."/>
            <person name="Fulton L."/>
            <person name="Fulton R."/>
            <person name="Fronick C."/>
            <person name="O'Laughlin M."/>
            <person name="Godfrey J."/>
            <person name="Miner T."/>
            <person name="Herter B."/>
            <person name="Appelbaum E."/>
            <person name="Cordes M."/>
            <person name="Lek S."/>
            <person name="Wollam A."/>
            <person name="Pepin K.H."/>
            <person name="Palsikar V.B."/>
            <person name="Mitreva M."/>
            <person name="Wilson R.K."/>
        </authorList>
    </citation>
    <scope>NUCLEOTIDE SEQUENCE [LARGE SCALE GENOMIC DNA]</scope>
    <source>
        <strain evidence="2 3">ATCC 700627</strain>
    </source>
</reference>